<dbReference type="EMBL" id="WVHT01000002">
    <property type="protein sequence ID" value="MXV50319.1"/>
    <property type="molecule type" value="Genomic_DNA"/>
</dbReference>
<protein>
    <submittedName>
        <fullName evidence="2">Uncharacterized protein</fullName>
    </submittedName>
</protein>
<gene>
    <name evidence="2" type="ORF">GS399_04990</name>
</gene>
<dbReference type="PROSITE" id="PS51257">
    <property type="entry name" value="PROKAR_LIPOPROTEIN"/>
    <property type="match status" value="1"/>
</dbReference>
<dbReference type="Proteomes" id="UP000466586">
    <property type="component" value="Unassembled WGS sequence"/>
</dbReference>
<feature type="transmembrane region" description="Helical" evidence="1">
    <location>
        <begin position="12"/>
        <end position="32"/>
    </location>
</feature>
<sequence>MNNKLKKRKKAAASIILTVIFGIACLTVGILINQAGKVGMMSLVLQQGVNVFFGIIGGILTAILIYLAKPVYQSIFIGGSDDGSLSGIWDEDYKAIDFPEPSQLQDLVFSIEHSRDSIKGTLIGTRAKDAPDSEPHYSPRLFSIKGVIEANLVSLEAIRESGHEKGHSVYLVQPNNARTVMRGRSLYWDTTKEQLASSEVVLTKRKPGSK</sequence>
<keyword evidence="1" id="KW-1133">Transmembrane helix</keyword>
<name>A0A7K1Y8A6_9SPHI</name>
<accession>A0A7K1Y8A6</accession>
<keyword evidence="1" id="KW-0812">Transmembrane</keyword>
<reference evidence="2 3" key="1">
    <citation type="submission" date="2019-11" db="EMBL/GenBank/DDBJ databases">
        <title>Pedobacter sp. HMF7647 Genome sequencing and assembly.</title>
        <authorList>
            <person name="Kang H."/>
            <person name="Kim H."/>
            <person name="Joh K."/>
        </authorList>
    </citation>
    <scope>NUCLEOTIDE SEQUENCE [LARGE SCALE GENOMIC DNA]</scope>
    <source>
        <strain evidence="2 3">HMF7647</strain>
    </source>
</reference>
<dbReference type="RefSeq" id="WP_160843498.1">
    <property type="nucleotide sequence ID" value="NZ_WVHT01000002.1"/>
</dbReference>
<feature type="transmembrane region" description="Helical" evidence="1">
    <location>
        <begin position="44"/>
        <end position="67"/>
    </location>
</feature>
<evidence type="ECO:0000313" key="2">
    <source>
        <dbReference type="EMBL" id="MXV50319.1"/>
    </source>
</evidence>
<keyword evidence="3" id="KW-1185">Reference proteome</keyword>
<dbReference type="AlphaFoldDB" id="A0A7K1Y8A6"/>
<proteinExistence type="predicted"/>
<evidence type="ECO:0000256" key="1">
    <source>
        <dbReference type="SAM" id="Phobius"/>
    </source>
</evidence>
<organism evidence="2 3">
    <name type="scientific">Hufsiella arboris</name>
    <dbReference type="NCBI Taxonomy" id="2695275"/>
    <lineage>
        <taxon>Bacteria</taxon>
        <taxon>Pseudomonadati</taxon>
        <taxon>Bacteroidota</taxon>
        <taxon>Sphingobacteriia</taxon>
        <taxon>Sphingobacteriales</taxon>
        <taxon>Sphingobacteriaceae</taxon>
        <taxon>Hufsiella</taxon>
    </lineage>
</organism>
<evidence type="ECO:0000313" key="3">
    <source>
        <dbReference type="Proteomes" id="UP000466586"/>
    </source>
</evidence>
<comment type="caution">
    <text evidence="2">The sequence shown here is derived from an EMBL/GenBank/DDBJ whole genome shotgun (WGS) entry which is preliminary data.</text>
</comment>
<keyword evidence="1" id="KW-0472">Membrane</keyword>